<protein>
    <recommendedName>
        <fullName evidence="1">NAD-dependent epimerase/dehydratase domain-containing protein</fullName>
    </recommendedName>
</protein>
<proteinExistence type="predicted"/>
<dbReference type="Proteomes" id="UP000676336">
    <property type="component" value="Unassembled WGS sequence"/>
</dbReference>
<feature type="domain" description="NAD-dependent epimerase/dehydratase" evidence="1">
    <location>
        <begin position="3"/>
        <end position="38"/>
    </location>
</feature>
<dbReference type="Pfam" id="PF01370">
    <property type="entry name" value="Epimerase"/>
    <property type="match status" value="1"/>
</dbReference>
<sequence>MSIIIGGGRGFIGQRLVQLLREKGFQNVWIVSRKSDGKGNTLIW</sequence>
<evidence type="ECO:0000313" key="2">
    <source>
        <dbReference type="EMBL" id="CAF4078543.1"/>
    </source>
</evidence>
<comment type="caution">
    <text evidence="3">The sequence shown here is derived from an EMBL/GenBank/DDBJ whole genome shotgun (WGS) entry which is preliminary data.</text>
</comment>
<accession>A0A819Z3A1</accession>
<dbReference type="AlphaFoldDB" id="A0A819Z3A1"/>
<keyword evidence="4" id="KW-1185">Reference proteome</keyword>
<reference evidence="3" key="1">
    <citation type="submission" date="2021-02" db="EMBL/GenBank/DDBJ databases">
        <authorList>
            <person name="Nowell W R."/>
        </authorList>
    </citation>
    <scope>NUCLEOTIDE SEQUENCE</scope>
</reference>
<feature type="non-terminal residue" evidence="3">
    <location>
        <position position="1"/>
    </location>
</feature>
<evidence type="ECO:0000259" key="1">
    <source>
        <dbReference type="Pfam" id="PF01370"/>
    </source>
</evidence>
<evidence type="ECO:0000313" key="4">
    <source>
        <dbReference type="Proteomes" id="UP000663866"/>
    </source>
</evidence>
<dbReference type="EMBL" id="CAJOBG010005703">
    <property type="protein sequence ID" value="CAF4162564.1"/>
    <property type="molecule type" value="Genomic_DNA"/>
</dbReference>
<dbReference type="Gene3D" id="3.40.50.720">
    <property type="entry name" value="NAD(P)-binding Rossmann-like Domain"/>
    <property type="match status" value="1"/>
</dbReference>
<dbReference type="EMBL" id="CAJOBI010007148">
    <property type="protein sequence ID" value="CAF4078543.1"/>
    <property type="molecule type" value="Genomic_DNA"/>
</dbReference>
<organism evidence="3 4">
    <name type="scientific">Rotaria magnacalcarata</name>
    <dbReference type="NCBI Taxonomy" id="392030"/>
    <lineage>
        <taxon>Eukaryota</taxon>
        <taxon>Metazoa</taxon>
        <taxon>Spiralia</taxon>
        <taxon>Gnathifera</taxon>
        <taxon>Rotifera</taxon>
        <taxon>Eurotatoria</taxon>
        <taxon>Bdelloidea</taxon>
        <taxon>Philodinida</taxon>
        <taxon>Philodinidae</taxon>
        <taxon>Rotaria</taxon>
    </lineage>
</organism>
<gene>
    <name evidence="3" type="ORF">OVN521_LOCUS24222</name>
    <name evidence="2" type="ORF">SMN809_LOCUS16168</name>
</gene>
<name>A0A819Z3A1_9BILA</name>
<dbReference type="InterPro" id="IPR036291">
    <property type="entry name" value="NAD(P)-bd_dom_sf"/>
</dbReference>
<evidence type="ECO:0000313" key="3">
    <source>
        <dbReference type="EMBL" id="CAF4162564.1"/>
    </source>
</evidence>
<dbReference type="Proteomes" id="UP000663866">
    <property type="component" value="Unassembled WGS sequence"/>
</dbReference>
<dbReference type="SUPFAM" id="SSF51735">
    <property type="entry name" value="NAD(P)-binding Rossmann-fold domains"/>
    <property type="match status" value="1"/>
</dbReference>
<dbReference type="InterPro" id="IPR001509">
    <property type="entry name" value="Epimerase_deHydtase"/>
</dbReference>